<dbReference type="VEuPathDB" id="PiroplasmaDB:BEWA_031700"/>
<feature type="chain" id="PRO_5003939893" evidence="1">
    <location>
        <begin position="18"/>
        <end position="253"/>
    </location>
</feature>
<dbReference type="OrthoDB" id="369837at2759"/>
<accession>L0AXM1</accession>
<sequence>MILPLCNFLVSFTFCLSIHRTVPIPSLRHGIAGSTPKSHILVQGPLNAVISSNIHYALISSDIIDRVNAHLEEQAVRYTKKLLKNYVIRKINNAIGSIKAKFTSIRQKIAGIYNNALENRKKAVTSRHPLRHAKWTINCRYNSNYSDRSTDVEEIQFFEDGSLITSSGITGNFCFCLLMFTGYWYSDFGDITWKIPSKDGTFTYYNAQICWNSCGPFAFMRRGVIFKDRSPNGWIPTYLFRPVIGKFTAQGTE</sequence>
<dbReference type="RefSeq" id="XP_004829983.1">
    <property type="nucleotide sequence ID" value="XM_004829926.1"/>
</dbReference>
<dbReference type="eggNOG" id="ENOG502QXEJ">
    <property type="taxonomic scope" value="Eukaryota"/>
</dbReference>
<dbReference type="KEGG" id="beq:BEWA_031700"/>
<evidence type="ECO:0000313" key="2">
    <source>
        <dbReference type="EMBL" id="AFZ80317.1"/>
    </source>
</evidence>
<dbReference type="GeneID" id="15803709"/>
<protein>
    <submittedName>
        <fullName evidence="2">Signal peptide-containing protein</fullName>
    </submittedName>
</protein>
<reference evidence="2 3" key="1">
    <citation type="journal article" date="2012" name="BMC Genomics">
        <title>Comparative genomic analysis and phylogenetic position of Theileria equi.</title>
        <authorList>
            <person name="Kappmeyer L.S."/>
            <person name="Thiagarajan M."/>
            <person name="Herndon D.R."/>
            <person name="Ramsay J.D."/>
            <person name="Caler E."/>
            <person name="Djikeng A."/>
            <person name="Gillespie J.J."/>
            <person name="Lau A.O."/>
            <person name="Roalson E.H."/>
            <person name="Silva J.C."/>
            <person name="Silva M.G."/>
            <person name="Suarez C.E."/>
            <person name="Ueti M.W."/>
            <person name="Nene V.M."/>
            <person name="Mealey R.H."/>
            <person name="Knowles D.P."/>
            <person name="Brayton K.A."/>
        </authorList>
    </citation>
    <scope>NUCLEOTIDE SEQUENCE [LARGE SCALE GENOMIC DNA]</scope>
    <source>
        <strain evidence="2 3">WA</strain>
    </source>
</reference>
<name>L0AXM1_THEEQ</name>
<evidence type="ECO:0000313" key="3">
    <source>
        <dbReference type="Proteomes" id="UP000031512"/>
    </source>
</evidence>
<keyword evidence="3" id="KW-1185">Reference proteome</keyword>
<evidence type="ECO:0000256" key="1">
    <source>
        <dbReference type="SAM" id="SignalP"/>
    </source>
</evidence>
<dbReference type="EMBL" id="CP001669">
    <property type="protein sequence ID" value="AFZ80317.1"/>
    <property type="molecule type" value="Genomic_DNA"/>
</dbReference>
<dbReference type="AlphaFoldDB" id="L0AXM1"/>
<gene>
    <name evidence="2" type="ORF">BEWA_031700</name>
</gene>
<organism evidence="2 3">
    <name type="scientific">Theileria equi strain WA</name>
    <dbReference type="NCBI Taxonomy" id="1537102"/>
    <lineage>
        <taxon>Eukaryota</taxon>
        <taxon>Sar</taxon>
        <taxon>Alveolata</taxon>
        <taxon>Apicomplexa</taxon>
        <taxon>Aconoidasida</taxon>
        <taxon>Piroplasmida</taxon>
        <taxon>Theileriidae</taxon>
        <taxon>Theileria</taxon>
    </lineage>
</organism>
<proteinExistence type="predicted"/>
<keyword evidence="1" id="KW-0732">Signal</keyword>
<feature type="signal peptide" evidence="1">
    <location>
        <begin position="1"/>
        <end position="17"/>
    </location>
</feature>
<dbReference type="Proteomes" id="UP000031512">
    <property type="component" value="Chromosome 1"/>
</dbReference>